<feature type="compositionally biased region" description="Polar residues" evidence="4">
    <location>
        <begin position="86"/>
        <end position="104"/>
    </location>
</feature>
<reference evidence="5" key="1">
    <citation type="submission" date="2020-07" db="EMBL/GenBank/DDBJ databases">
        <title>A long reads based de novo assembly of the rainbow trout Arlee double haploid line genome.</title>
        <authorList>
            <person name="Gao G."/>
            <person name="Palti Y."/>
        </authorList>
    </citation>
    <scope>NUCLEOTIDE SEQUENCE [LARGE SCALE GENOMIC DNA]</scope>
</reference>
<dbReference type="Ensembl" id="ENSOMYT00000136588.1">
    <property type="protein sequence ID" value="ENSOMYP00000118427.1"/>
    <property type="gene ID" value="ENSOMYG00000064670.1"/>
</dbReference>
<dbReference type="InterPro" id="IPR008606">
    <property type="entry name" value="EIF4EBP"/>
</dbReference>
<dbReference type="PANTHER" id="PTHR12669">
    <property type="entry name" value="EUKARYOTIC TRANSLATION INITIATION FACTOR 4E-BINDING PROTEIN"/>
    <property type="match status" value="1"/>
</dbReference>
<dbReference type="AlphaFoldDB" id="A0A8K9V3H2"/>
<keyword evidence="6" id="KW-1185">Reference proteome</keyword>
<evidence type="ECO:0000313" key="6">
    <source>
        <dbReference type="Proteomes" id="UP000694395"/>
    </source>
</evidence>
<dbReference type="PANTHER" id="PTHR12669:SF14">
    <property type="entry name" value="EUKARYOTIC TRANSLATION INITIATION FACTOR 4E-BINDING PROTEIN 1"/>
    <property type="match status" value="1"/>
</dbReference>
<organism evidence="5 6">
    <name type="scientific">Oncorhynchus mykiss</name>
    <name type="common">Rainbow trout</name>
    <name type="synonym">Salmo gairdneri</name>
    <dbReference type="NCBI Taxonomy" id="8022"/>
    <lineage>
        <taxon>Eukaryota</taxon>
        <taxon>Metazoa</taxon>
        <taxon>Chordata</taxon>
        <taxon>Craniata</taxon>
        <taxon>Vertebrata</taxon>
        <taxon>Euteleostomi</taxon>
        <taxon>Actinopterygii</taxon>
        <taxon>Neopterygii</taxon>
        <taxon>Teleostei</taxon>
        <taxon>Protacanthopterygii</taxon>
        <taxon>Salmoniformes</taxon>
        <taxon>Salmonidae</taxon>
        <taxon>Salmoninae</taxon>
        <taxon>Oncorhynchus</taxon>
    </lineage>
</organism>
<dbReference type="GO" id="GO:0045947">
    <property type="term" value="P:negative regulation of translational initiation"/>
    <property type="evidence" value="ECO:0007669"/>
    <property type="project" value="InterPro"/>
</dbReference>
<proteinExistence type="inferred from homology"/>
<dbReference type="Proteomes" id="UP000694395">
    <property type="component" value="Chromosome 5"/>
</dbReference>
<feature type="region of interest" description="Disordered" evidence="4">
    <location>
        <begin position="86"/>
        <end position="110"/>
    </location>
</feature>
<keyword evidence="2" id="KW-0810">Translation regulation</keyword>
<evidence type="ECO:0000256" key="2">
    <source>
        <dbReference type="ARBA" id="ARBA00022845"/>
    </source>
</evidence>
<protein>
    <submittedName>
        <fullName evidence="5">Uncharacterized protein</fullName>
    </submittedName>
</protein>
<evidence type="ECO:0000256" key="1">
    <source>
        <dbReference type="ARBA" id="ARBA00005480"/>
    </source>
</evidence>
<evidence type="ECO:0000313" key="5">
    <source>
        <dbReference type="Ensembl" id="ENSOMYP00000118427.1"/>
    </source>
</evidence>
<evidence type="ECO:0000256" key="3">
    <source>
        <dbReference type="ARBA" id="ARBA00023193"/>
    </source>
</evidence>
<dbReference type="GO" id="GO:0008190">
    <property type="term" value="F:eukaryotic initiation factor 4E binding"/>
    <property type="evidence" value="ECO:0007669"/>
    <property type="project" value="InterPro"/>
</dbReference>
<comment type="similarity">
    <text evidence="1">Belongs to the eIF4E-binding protein family.</text>
</comment>
<dbReference type="Pfam" id="PF05456">
    <property type="entry name" value="eIF_4EBP"/>
    <property type="match status" value="1"/>
</dbReference>
<reference evidence="5" key="2">
    <citation type="submission" date="2025-08" db="UniProtKB">
        <authorList>
            <consortium name="Ensembl"/>
        </authorList>
    </citation>
    <scope>IDENTIFICATION</scope>
</reference>
<reference evidence="5" key="3">
    <citation type="submission" date="2025-09" db="UniProtKB">
        <authorList>
            <consortium name="Ensembl"/>
        </authorList>
    </citation>
    <scope>IDENTIFICATION</scope>
</reference>
<name>A0A8K9V3H2_ONCMY</name>
<dbReference type="GO" id="GO:0005737">
    <property type="term" value="C:cytoplasm"/>
    <property type="evidence" value="ECO:0007669"/>
    <property type="project" value="TreeGrafter"/>
</dbReference>
<accession>A0A8K9V3H2</accession>
<evidence type="ECO:0000256" key="4">
    <source>
        <dbReference type="SAM" id="MobiDB-lite"/>
    </source>
</evidence>
<keyword evidence="3" id="KW-0652">Protein synthesis inhibitor</keyword>
<sequence length="127" mass="14058">MQCYVCLISTLFITLNFYPIYIFSSTAIDTLWKYVGLLSSTWLPNKHSKCTQNIYDRKFLLECQTSPLTCTPPCLPDIPGVTKPLSNNTATDTAHPKQTPNNHNPPADKIAGKSLRLGVSVCVIKGL</sequence>